<name>A0A2Z4JQY5_9BURK</name>
<proteinExistence type="predicted"/>
<accession>A0A2Z4JQY5</accession>
<dbReference type="SUPFAM" id="SSF46689">
    <property type="entry name" value="Homeodomain-like"/>
    <property type="match status" value="1"/>
</dbReference>
<dbReference type="InterPro" id="IPR002197">
    <property type="entry name" value="HTH_Fis"/>
</dbReference>
<dbReference type="AlphaFoldDB" id="A0A2Z4JQY5"/>
<dbReference type="PROSITE" id="PS50112">
    <property type="entry name" value="PAS"/>
    <property type="match status" value="2"/>
</dbReference>
<dbReference type="EMBL" id="CP030085">
    <property type="protein sequence ID" value="AWW49238.1"/>
    <property type="molecule type" value="Genomic_DNA"/>
</dbReference>
<feature type="domain" description="PAS" evidence="1">
    <location>
        <begin position="152"/>
        <end position="224"/>
    </location>
</feature>
<gene>
    <name evidence="2" type="primary">ppsR</name>
    <name evidence="2" type="ORF">Pas1_01900</name>
</gene>
<dbReference type="InterPro" id="IPR035965">
    <property type="entry name" value="PAS-like_dom_sf"/>
</dbReference>
<dbReference type="Pfam" id="PF13426">
    <property type="entry name" value="PAS_9"/>
    <property type="match status" value="2"/>
</dbReference>
<dbReference type="SUPFAM" id="SSF55785">
    <property type="entry name" value="PYP-like sensor domain (PAS domain)"/>
    <property type="match status" value="1"/>
</dbReference>
<dbReference type="NCBIfam" id="TIGR02040">
    <property type="entry name" value="PpsR-CrtJ"/>
    <property type="match status" value="1"/>
</dbReference>
<dbReference type="InterPro" id="IPR009057">
    <property type="entry name" value="Homeodomain-like_sf"/>
</dbReference>
<evidence type="ECO:0000313" key="2">
    <source>
        <dbReference type="EMBL" id="AWW49238.1"/>
    </source>
</evidence>
<organism evidence="2 3">
    <name type="scientific">Polynucleobacter paneuropaeus</name>
    <dbReference type="NCBI Taxonomy" id="2527775"/>
    <lineage>
        <taxon>Bacteria</taxon>
        <taxon>Pseudomonadati</taxon>
        <taxon>Pseudomonadota</taxon>
        <taxon>Betaproteobacteria</taxon>
        <taxon>Burkholderiales</taxon>
        <taxon>Burkholderiaceae</taxon>
        <taxon>Polynucleobacter</taxon>
    </lineage>
</organism>
<reference evidence="3" key="1">
    <citation type="submission" date="2018-06" db="EMBL/GenBank/DDBJ databases">
        <title>Description of a new Polynucleobacter species.</title>
        <authorList>
            <person name="Hahn M.W."/>
        </authorList>
    </citation>
    <scope>NUCLEOTIDE SEQUENCE [LARGE SCALE GENOMIC DNA]</scope>
    <source>
        <strain evidence="3">MG-25-Pas1-D2</strain>
    </source>
</reference>
<dbReference type="SMART" id="SM00091">
    <property type="entry name" value="PAS"/>
    <property type="match status" value="3"/>
</dbReference>
<dbReference type="Pfam" id="PF02954">
    <property type="entry name" value="HTH_8"/>
    <property type="match status" value="1"/>
</dbReference>
<evidence type="ECO:0000313" key="3">
    <source>
        <dbReference type="Proteomes" id="UP000248592"/>
    </source>
</evidence>
<dbReference type="InterPro" id="IPR000014">
    <property type="entry name" value="PAS"/>
</dbReference>
<dbReference type="RefSeq" id="WP_112294346.1">
    <property type="nucleotide sequence ID" value="NZ_CBCSBS010000001.1"/>
</dbReference>
<dbReference type="Gene3D" id="1.10.10.60">
    <property type="entry name" value="Homeodomain-like"/>
    <property type="match status" value="1"/>
</dbReference>
<dbReference type="PRINTS" id="PR01590">
    <property type="entry name" value="HTHFIS"/>
</dbReference>
<sequence length="471" mass="52001">MPISQQPHNLFQNLSSEELSHLAQASTDISFVLDDAGSIQDIYSHKQSLAKHIPDDLIGKKWLEVVEPDSRKKVQHLLDDANRDNISKFRQINLSSNAKDSSLPIMCASIKALSNQKIIVIGRDLAEVAQLQQDLVAAQKQISQNYLQINQLEERFRSIFEIGAESIIILQADDGYPIVEMNNNAIKQLLVAKNDCIGRSFLSLLPADELSRVTSFFQEMLEIGESRDLNTSFIGGKKIHISASSFTNSGKPHLLLNLNPLDLNQPALLLESDSLTVKAIENNAYGFVVCTPEGLILKANKAFIKLSSAKGEQELIGTSIQNYLGSETADFDRMMQSLKGRASAQSCISSISNNGSSFKLVDISAVSVSHPRACVGMIFRQIDSRENKGKRIDKKLVRSSEELSMLVGKVPLKDILTETTDLIEELCIKAALDLSNDNRVSASEILGLSRQSLYIKLRKYGLVDSDIKAID</sequence>
<protein>
    <submittedName>
        <fullName evidence="2">Transcriptional regulator PpsR</fullName>
    </submittedName>
</protein>
<dbReference type="GO" id="GO:0043565">
    <property type="term" value="F:sequence-specific DNA binding"/>
    <property type="evidence" value="ECO:0007669"/>
    <property type="project" value="InterPro"/>
</dbReference>
<evidence type="ECO:0000259" key="1">
    <source>
        <dbReference type="PROSITE" id="PS50112"/>
    </source>
</evidence>
<dbReference type="Gene3D" id="3.30.450.20">
    <property type="entry name" value="PAS domain"/>
    <property type="match status" value="3"/>
</dbReference>
<dbReference type="InterPro" id="IPR011785">
    <property type="entry name" value="Tscrpt_reg_PpsR-CrtJ"/>
</dbReference>
<feature type="domain" description="PAS" evidence="1">
    <location>
        <begin position="15"/>
        <end position="85"/>
    </location>
</feature>
<dbReference type="Proteomes" id="UP000248592">
    <property type="component" value="Chromosome"/>
</dbReference>